<organism evidence="2 3">
    <name type="scientific">Perkinsus olseni</name>
    <name type="common">Perkinsus atlanticus</name>
    <dbReference type="NCBI Taxonomy" id="32597"/>
    <lineage>
        <taxon>Eukaryota</taxon>
        <taxon>Sar</taxon>
        <taxon>Alveolata</taxon>
        <taxon>Perkinsozoa</taxon>
        <taxon>Perkinsea</taxon>
        <taxon>Perkinsida</taxon>
        <taxon>Perkinsidae</taxon>
        <taxon>Perkinsus</taxon>
    </lineage>
</organism>
<dbReference type="OrthoDB" id="2753389at2759"/>
<dbReference type="EMBL" id="JABANP010000085">
    <property type="protein sequence ID" value="KAF4691097.1"/>
    <property type="molecule type" value="Genomic_DNA"/>
</dbReference>
<evidence type="ECO:0008006" key="4">
    <source>
        <dbReference type="Google" id="ProtNLM"/>
    </source>
</evidence>
<keyword evidence="1" id="KW-1133">Transmembrane helix</keyword>
<dbReference type="Proteomes" id="UP000541610">
    <property type="component" value="Unassembled WGS sequence"/>
</dbReference>
<protein>
    <recommendedName>
        <fullName evidence="4">UbiA prenyltransferase domain-containing protein 1</fullName>
    </recommendedName>
</protein>
<keyword evidence="1" id="KW-0812">Transmembrane</keyword>
<proteinExistence type="predicted"/>
<feature type="transmembrane region" description="Helical" evidence="1">
    <location>
        <begin position="116"/>
        <end position="133"/>
    </location>
</feature>
<evidence type="ECO:0000256" key="1">
    <source>
        <dbReference type="SAM" id="Phobius"/>
    </source>
</evidence>
<comment type="caution">
    <text evidence="2">The sequence shown here is derived from an EMBL/GenBank/DDBJ whole genome shotgun (WGS) entry which is preliminary data.</text>
</comment>
<reference evidence="2 3" key="1">
    <citation type="submission" date="2020-04" db="EMBL/GenBank/DDBJ databases">
        <title>Perkinsus olseni comparative genomics.</title>
        <authorList>
            <person name="Bogema D.R."/>
        </authorList>
    </citation>
    <scope>NUCLEOTIDE SEQUENCE [LARGE SCALE GENOMIC DNA]</scope>
    <source>
        <strain evidence="2">00978-12</strain>
    </source>
</reference>
<gene>
    <name evidence="2" type="ORF">FOZ60_016200</name>
</gene>
<name>A0A7J6P5H1_PEROL</name>
<feature type="transmembrane region" description="Helical" evidence="1">
    <location>
        <begin position="91"/>
        <end position="110"/>
    </location>
</feature>
<evidence type="ECO:0000313" key="2">
    <source>
        <dbReference type="EMBL" id="KAF4691097.1"/>
    </source>
</evidence>
<sequence length="205" mass="23194">MLDLSRVNFYLKLSRPIIWIIILPYYLFPLGGRLDLLATWRFWLGLLYFTFPVSIMIFGINDMADTDVDKYNPRKMLSYFGGQDPISEFSGVWKVILIANLLPLTTISIVTSDWVFYPFFFAVGFGLNIVYNFKLFALARKAPLDLLCCPAGLLLEKLFACHLNQVPLPNTGPCVFYIASALIIQVRGALTDMDSDARGGKRTTV</sequence>
<dbReference type="AlphaFoldDB" id="A0A7J6P5H1"/>
<feature type="transmembrane region" description="Helical" evidence="1">
    <location>
        <begin position="9"/>
        <end position="28"/>
    </location>
</feature>
<evidence type="ECO:0000313" key="3">
    <source>
        <dbReference type="Proteomes" id="UP000541610"/>
    </source>
</evidence>
<keyword evidence="1" id="KW-0472">Membrane</keyword>
<accession>A0A7J6P5H1</accession>
<feature type="transmembrane region" description="Helical" evidence="1">
    <location>
        <begin position="40"/>
        <end position="60"/>
    </location>
</feature>